<gene>
    <name evidence="1" type="ORF">SAMN04488026_110011</name>
</gene>
<dbReference type="RefSeq" id="WP_093164173.1">
    <property type="nucleotide sequence ID" value="NZ_FNEK01000100.1"/>
</dbReference>
<keyword evidence="2" id="KW-1185">Reference proteome</keyword>
<reference evidence="1 2" key="1">
    <citation type="submission" date="2016-10" db="EMBL/GenBank/DDBJ databases">
        <authorList>
            <person name="de Groot N.N."/>
        </authorList>
    </citation>
    <scope>NUCLEOTIDE SEQUENCE [LARGE SCALE GENOMIC DNA]</scope>
    <source>
        <strain evidence="1 2">DSM 25294</strain>
    </source>
</reference>
<protein>
    <submittedName>
        <fullName evidence="1">Uncharacterized protein</fullName>
    </submittedName>
</protein>
<dbReference type="AlphaFoldDB" id="A0A1G9LR47"/>
<name>A0A1G9LR47_9RHOB</name>
<evidence type="ECO:0000313" key="2">
    <source>
        <dbReference type="Proteomes" id="UP000199382"/>
    </source>
</evidence>
<dbReference type="Proteomes" id="UP000199382">
    <property type="component" value="Unassembled WGS sequence"/>
</dbReference>
<sequence>MSADQSLTLIDYAVAAPAFGLDMARLDADFADWRRRRAVYRKTLRELEPLSPRHFAELRMRSAEFHYIAVHSAKRA</sequence>
<dbReference type="EMBL" id="FNEK01000100">
    <property type="protein sequence ID" value="SDL64284.1"/>
    <property type="molecule type" value="Genomic_DNA"/>
</dbReference>
<evidence type="ECO:0000313" key="1">
    <source>
        <dbReference type="EMBL" id="SDL64284.1"/>
    </source>
</evidence>
<organism evidence="1 2">
    <name type="scientific">Aliiruegeria lutimaris</name>
    <dbReference type="NCBI Taxonomy" id="571298"/>
    <lineage>
        <taxon>Bacteria</taxon>
        <taxon>Pseudomonadati</taxon>
        <taxon>Pseudomonadota</taxon>
        <taxon>Alphaproteobacteria</taxon>
        <taxon>Rhodobacterales</taxon>
        <taxon>Roseobacteraceae</taxon>
        <taxon>Aliiruegeria</taxon>
    </lineage>
</organism>
<accession>A0A1G9LR47</accession>
<proteinExistence type="predicted"/>